<evidence type="ECO:0000259" key="3">
    <source>
        <dbReference type="Pfam" id="PF18073"/>
    </source>
</evidence>
<gene>
    <name evidence="4" type="ORF">SAMN06265340_10219</name>
</gene>
<dbReference type="PROSITE" id="PS50005">
    <property type="entry name" value="TPR"/>
    <property type="match status" value="1"/>
</dbReference>
<protein>
    <submittedName>
        <fullName evidence="4">Lipopolysaccharide biosynthesis regulator YciM, contains six TPR domains and a predicted metal-binding C-terminal domain</fullName>
    </submittedName>
</protein>
<dbReference type="InterPro" id="IPR019734">
    <property type="entry name" value="TPR_rpt"/>
</dbReference>
<name>A0A238Y172_9BACT</name>
<dbReference type="SUPFAM" id="SSF48452">
    <property type="entry name" value="TPR-like"/>
    <property type="match status" value="1"/>
</dbReference>
<dbReference type="GO" id="GO:0046872">
    <property type="term" value="F:metal ion binding"/>
    <property type="evidence" value="ECO:0007669"/>
    <property type="project" value="UniProtKB-KW"/>
</dbReference>
<keyword evidence="5" id="KW-1185">Reference proteome</keyword>
<evidence type="ECO:0000313" key="5">
    <source>
        <dbReference type="Proteomes" id="UP000198405"/>
    </source>
</evidence>
<dbReference type="AlphaFoldDB" id="A0A238Y172"/>
<keyword evidence="2" id="KW-0802">TPR repeat</keyword>
<feature type="domain" description="LapB rubredoxin metal binding" evidence="3">
    <location>
        <begin position="322"/>
        <end position="348"/>
    </location>
</feature>
<dbReference type="Proteomes" id="UP000198405">
    <property type="component" value="Unassembled WGS sequence"/>
</dbReference>
<feature type="repeat" description="TPR" evidence="2">
    <location>
        <begin position="188"/>
        <end position="221"/>
    </location>
</feature>
<dbReference type="RefSeq" id="WP_089322375.1">
    <property type="nucleotide sequence ID" value="NZ_FZOB01000002.1"/>
</dbReference>
<organism evidence="4 5">
    <name type="scientific">Desulfurobacterium atlanticum</name>
    <dbReference type="NCBI Taxonomy" id="240169"/>
    <lineage>
        <taxon>Bacteria</taxon>
        <taxon>Pseudomonadati</taxon>
        <taxon>Aquificota</taxon>
        <taxon>Aquificia</taxon>
        <taxon>Desulfurobacteriales</taxon>
        <taxon>Desulfurobacteriaceae</taxon>
        <taxon>Desulfurobacterium</taxon>
    </lineage>
</organism>
<keyword evidence="1" id="KW-0479">Metal-binding</keyword>
<evidence type="ECO:0000256" key="2">
    <source>
        <dbReference type="PROSITE-ProRule" id="PRU00339"/>
    </source>
</evidence>
<dbReference type="EMBL" id="FZOB01000002">
    <property type="protein sequence ID" value="SNR64722.1"/>
    <property type="molecule type" value="Genomic_DNA"/>
</dbReference>
<dbReference type="Pfam" id="PF18073">
    <property type="entry name" value="Zn_ribbon_LapB"/>
    <property type="match status" value="1"/>
</dbReference>
<evidence type="ECO:0000313" key="4">
    <source>
        <dbReference type="EMBL" id="SNR64722.1"/>
    </source>
</evidence>
<accession>A0A238Y172</accession>
<dbReference type="Gene3D" id="1.25.40.10">
    <property type="entry name" value="Tetratricopeptide repeat domain"/>
    <property type="match status" value="2"/>
</dbReference>
<dbReference type="SMART" id="SM00028">
    <property type="entry name" value="TPR"/>
    <property type="match status" value="3"/>
</dbReference>
<evidence type="ECO:0000256" key="1">
    <source>
        <dbReference type="ARBA" id="ARBA00022723"/>
    </source>
</evidence>
<dbReference type="InterPro" id="IPR041166">
    <property type="entry name" value="Rubredoxin_2"/>
</dbReference>
<sequence length="352" mass="41415">MANFLGRFFGKGRNVNRKIEDFLKNLSINRINSLKELPEIDIEKPFNAYITLAILLREKGEFHKCIKLLENLLKESLEDDDEKLVMLNLAITYRVAGFVDRAEAVLKEGIEKFPAEGYFYYELARVNQLYDNWEEAVKNLEIAQGLNGEFQEELFYTKLFFINRLIDNEEIDKAFVVVKTLNDIFLVPFFYYTLARIYFAIGDDERAMKNLEIGIRLSEKHADSFLKLLKKYRNFNIEELEVLIKRVGLVYSLSVEYAKLLEVEGREEEALEIINKVAEKFPLKAEVKELQLRLMWNLGKRKQAVDVILSSLERLKKERKRYVCEACGYKTNSFEWCCPKCKTWESLKLDIE</sequence>
<dbReference type="InterPro" id="IPR011990">
    <property type="entry name" value="TPR-like_helical_dom_sf"/>
</dbReference>
<proteinExistence type="predicted"/>
<reference evidence="5" key="1">
    <citation type="submission" date="2017-06" db="EMBL/GenBank/DDBJ databases">
        <authorList>
            <person name="Varghese N."/>
            <person name="Submissions S."/>
        </authorList>
    </citation>
    <scope>NUCLEOTIDE SEQUENCE [LARGE SCALE GENOMIC DNA]</scope>
    <source>
        <strain evidence="5">DSM 15668</strain>
    </source>
</reference>
<dbReference type="OrthoDB" id="507476at2"/>